<dbReference type="STRING" id="1210046.B277_12131"/>
<dbReference type="AlphaFoldDB" id="K1E585"/>
<feature type="compositionally biased region" description="Basic and acidic residues" evidence="1">
    <location>
        <begin position="1"/>
        <end position="11"/>
    </location>
</feature>
<evidence type="ECO:0000313" key="2">
    <source>
        <dbReference type="EMBL" id="EKA60582.1"/>
    </source>
</evidence>
<feature type="compositionally biased region" description="Basic and acidic residues" evidence="1">
    <location>
        <begin position="25"/>
        <end position="38"/>
    </location>
</feature>
<dbReference type="EMBL" id="ALWX01000052">
    <property type="protein sequence ID" value="EKA60582.1"/>
    <property type="molecule type" value="Genomic_DNA"/>
</dbReference>
<evidence type="ECO:0000256" key="1">
    <source>
        <dbReference type="SAM" id="MobiDB-lite"/>
    </source>
</evidence>
<feature type="compositionally biased region" description="Basic and acidic residues" evidence="1">
    <location>
        <begin position="101"/>
        <end position="114"/>
    </location>
</feature>
<dbReference type="Proteomes" id="UP000004474">
    <property type="component" value="Unassembled WGS sequence"/>
</dbReference>
<organism evidence="2 3">
    <name type="scientific">Janibacter hoylei PVAS-1</name>
    <dbReference type="NCBI Taxonomy" id="1210046"/>
    <lineage>
        <taxon>Bacteria</taxon>
        <taxon>Bacillati</taxon>
        <taxon>Actinomycetota</taxon>
        <taxon>Actinomycetes</taxon>
        <taxon>Micrococcales</taxon>
        <taxon>Intrasporangiaceae</taxon>
        <taxon>Janibacter</taxon>
    </lineage>
</organism>
<feature type="compositionally biased region" description="Acidic residues" evidence="1">
    <location>
        <begin position="84"/>
        <end position="93"/>
    </location>
</feature>
<protein>
    <submittedName>
        <fullName evidence="2">Uncharacterized protein</fullName>
    </submittedName>
</protein>
<sequence length="157" mass="16764">MDEAEGRDARPTQDTTAGGGLRALLAERRDLADDDPARHSLRGLLRTRVAGGSSGSGAGQADSSEVEGEDVPEVVHRSSGEVLTADEAEDDAETVPITEVRTPDREHEHDETRIRTRISLPPTLHPACRSGSPRPSSPSPGSSRSPASSRRPSSRRR</sequence>
<gene>
    <name evidence="2" type="ORF">B277_12131</name>
</gene>
<name>K1E585_9MICO</name>
<feature type="compositionally biased region" description="Low complexity" evidence="1">
    <location>
        <begin position="129"/>
        <end position="151"/>
    </location>
</feature>
<feature type="region of interest" description="Disordered" evidence="1">
    <location>
        <begin position="1"/>
        <end position="157"/>
    </location>
</feature>
<evidence type="ECO:0000313" key="3">
    <source>
        <dbReference type="Proteomes" id="UP000004474"/>
    </source>
</evidence>
<reference evidence="2 3" key="1">
    <citation type="journal article" date="2012" name="J. Bacteriol.">
        <title>Genome Sequence of Janibacter hoylei MTCC8307, Isolated from the Stratospheric Air.</title>
        <authorList>
            <person name="Pawar S.P."/>
            <person name="Dhotre D.P."/>
            <person name="Shetty S.A."/>
            <person name="Chowdhury S.P."/>
            <person name="Chaudhari B.L."/>
            <person name="Shouche Y.S."/>
        </authorList>
    </citation>
    <scope>NUCLEOTIDE SEQUENCE [LARGE SCALE GENOMIC DNA]</scope>
    <source>
        <strain evidence="2 3">PVAS-1</strain>
    </source>
</reference>
<accession>K1E585</accession>
<comment type="caution">
    <text evidence="2">The sequence shown here is derived from an EMBL/GenBank/DDBJ whole genome shotgun (WGS) entry which is preliminary data.</text>
</comment>
<dbReference type="PATRIC" id="fig|1210046.3.peg.2330"/>
<proteinExistence type="predicted"/>